<gene>
    <name evidence="3" type="ORF">KOR34_40810</name>
</gene>
<reference evidence="3 4" key="1">
    <citation type="submission" date="2019-02" db="EMBL/GenBank/DDBJ databases">
        <title>Deep-cultivation of Planctomycetes and their phenomic and genomic characterization uncovers novel biology.</title>
        <authorList>
            <person name="Wiegand S."/>
            <person name="Jogler M."/>
            <person name="Boedeker C."/>
            <person name="Pinto D."/>
            <person name="Vollmers J."/>
            <person name="Rivas-Marin E."/>
            <person name="Kohn T."/>
            <person name="Peeters S.H."/>
            <person name="Heuer A."/>
            <person name="Rast P."/>
            <person name="Oberbeckmann S."/>
            <person name="Bunk B."/>
            <person name="Jeske O."/>
            <person name="Meyerdierks A."/>
            <person name="Storesund J.E."/>
            <person name="Kallscheuer N."/>
            <person name="Luecker S."/>
            <person name="Lage O.M."/>
            <person name="Pohl T."/>
            <person name="Merkel B.J."/>
            <person name="Hornburger P."/>
            <person name="Mueller R.-W."/>
            <person name="Bruemmer F."/>
            <person name="Labrenz M."/>
            <person name="Spormann A.M."/>
            <person name="Op Den Camp H."/>
            <person name="Overmann J."/>
            <person name="Amann R."/>
            <person name="Jetten M.S.M."/>
            <person name="Mascher T."/>
            <person name="Medema M.H."/>
            <person name="Devos D.P."/>
            <person name="Kaster A.-K."/>
            <person name="Ovreas L."/>
            <person name="Rohde M."/>
            <person name="Galperin M.Y."/>
            <person name="Jogler C."/>
        </authorList>
    </citation>
    <scope>NUCLEOTIDE SEQUENCE [LARGE SCALE GENOMIC DNA]</scope>
    <source>
        <strain evidence="3 4">KOR34</strain>
    </source>
</reference>
<dbReference type="Pfam" id="PF14082">
    <property type="entry name" value="SduA_C"/>
    <property type="match status" value="1"/>
</dbReference>
<feature type="domain" description="Shedu protein SduA N-terminal" evidence="2">
    <location>
        <begin position="1"/>
        <end position="73"/>
    </location>
</feature>
<name>A0A5C5V1G9_9BACT</name>
<dbReference type="EMBL" id="SIHJ01000003">
    <property type="protein sequence ID" value="TWT32318.1"/>
    <property type="molecule type" value="Genomic_DNA"/>
</dbReference>
<keyword evidence="4" id="KW-1185">Reference proteome</keyword>
<comment type="caution">
    <text evidence="3">The sequence shown here is derived from an EMBL/GenBank/DDBJ whole genome shotgun (WGS) entry which is preliminary data.</text>
</comment>
<evidence type="ECO:0000313" key="3">
    <source>
        <dbReference type="EMBL" id="TWT32318.1"/>
    </source>
</evidence>
<dbReference type="InterPro" id="IPR048396">
    <property type="entry name" value="SduA_N"/>
</dbReference>
<proteinExistence type="predicted"/>
<evidence type="ECO:0000259" key="2">
    <source>
        <dbReference type="Pfam" id="PF21407"/>
    </source>
</evidence>
<organism evidence="3 4">
    <name type="scientific">Posidoniimonas corsicana</name>
    <dbReference type="NCBI Taxonomy" id="1938618"/>
    <lineage>
        <taxon>Bacteria</taxon>
        <taxon>Pseudomonadati</taxon>
        <taxon>Planctomycetota</taxon>
        <taxon>Planctomycetia</taxon>
        <taxon>Pirellulales</taxon>
        <taxon>Lacipirellulaceae</taxon>
        <taxon>Posidoniimonas</taxon>
    </lineage>
</organism>
<dbReference type="Proteomes" id="UP000316714">
    <property type="component" value="Unassembled WGS sequence"/>
</dbReference>
<evidence type="ECO:0008006" key="5">
    <source>
        <dbReference type="Google" id="ProtNLM"/>
    </source>
</evidence>
<sequence length="365" mass="40253">MFKPKIVNNDRDKLQPVKGKLVWQKRGRADVTDPWQDDTHFKLTTMKAGTGMQLQLSTAELFSLTQIVRGLYGKFWKDGHQLPRDGDTFELADYAKTAASLDALSNLADLLQAVGEEGFADVIRLLTDAKSSGLAIEAISKLQPDDLAGLGAIASLGALREALCLWEANKTNASEEFWQKAFQARPFVLSQAFSSPVVMLAGKSYVGGKNFHNKGGKEVDYLLRNTLTNHLLLVEIKTPCSRLLDTQAYRQGVYAPSRELTGAVAQISNQRDKLLKGFNEKRVETEDTTGQRVRLSEPRCLVIAGDTEQLADAEKLDSFELFRSGLRAVDVITFNELFAKIESLVSLLQMEQASNCTDSAASETS</sequence>
<evidence type="ECO:0000313" key="4">
    <source>
        <dbReference type="Proteomes" id="UP000316714"/>
    </source>
</evidence>
<dbReference type="AlphaFoldDB" id="A0A5C5V1G9"/>
<accession>A0A5C5V1G9</accession>
<protein>
    <recommendedName>
        <fullName evidence="5">DUF4263 domain-containing protein</fullName>
    </recommendedName>
</protein>
<dbReference type="Pfam" id="PF21407">
    <property type="entry name" value="SduA_N"/>
    <property type="match status" value="1"/>
</dbReference>
<evidence type="ECO:0000259" key="1">
    <source>
        <dbReference type="Pfam" id="PF14082"/>
    </source>
</evidence>
<feature type="domain" description="Shedu protein SduA C-terminal" evidence="1">
    <location>
        <begin position="173"/>
        <end position="337"/>
    </location>
</feature>
<dbReference type="InterPro" id="IPR025359">
    <property type="entry name" value="SduA_C"/>
</dbReference>